<proteinExistence type="predicted"/>
<keyword evidence="1" id="KW-0732">Signal</keyword>
<dbReference type="OrthoDB" id="2629197at2759"/>
<accession>A0A9P7DNX3</accession>
<feature type="chain" id="PRO_5040296363" description="F-box domain-containing protein" evidence="1">
    <location>
        <begin position="24"/>
        <end position="547"/>
    </location>
</feature>
<keyword evidence="3" id="KW-1185">Reference proteome</keyword>
<evidence type="ECO:0008006" key="4">
    <source>
        <dbReference type="Google" id="ProtNLM"/>
    </source>
</evidence>
<dbReference type="EMBL" id="JABBWE010000011">
    <property type="protein sequence ID" value="KAG1799433.1"/>
    <property type="molecule type" value="Genomic_DNA"/>
</dbReference>
<dbReference type="SUPFAM" id="SSF52047">
    <property type="entry name" value="RNI-like"/>
    <property type="match status" value="1"/>
</dbReference>
<feature type="signal peptide" evidence="1">
    <location>
        <begin position="1"/>
        <end position="23"/>
    </location>
</feature>
<evidence type="ECO:0000256" key="1">
    <source>
        <dbReference type="SAM" id="SignalP"/>
    </source>
</evidence>
<dbReference type="InterPro" id="IPR032675">
    <property type="entry name" value="LRR_dom_sf"/>
</dbReference>
<name>A0A9P7DNX3_9AGAM</name>
<organism evidence="2 3">
    <name type="scientific">Suillus plorans</name>
    <dbReference type="NCBI Taxonomy" id="116603"/>
    <lineage>
        <taxon>Eukaryota</taxon>
        <taxon>Fungi</taxon>
        <taxon>Dikarya</taxon>
        <taxon>Basidiomycota</taxon>
        <taxon>Agaricomycotina</taxon>
        <taxon>Agaricomycetes</taxon>
        <taxon>Agaricomycetidae</taxon>
        <taxon>Boletales</taxon>
        <taxon>Suillineae</taxon>
        <taxon>Suillaceae</taxon>
        <taxon>Suillus</taxon>
    </lineage>
</organism>
<dbReference type="AlphaFoldDB" id="A0A9P7DNX3"/>
<dbReference type="GeneID" id="64593067"/>
<reference evidence="2" key="1">
    <citation type="journal article" date="2020" name="New Phytol.">
        <title>Comparative genomics reveals dynamic genome evolution in host specialist ectomycorrhizal fungi.</title>
        <authorList>
            <person name="Lofgren L.A."/>
            <person name="Nguyen N.H."/>
            <person name="Vilgalys R."/>
            <person name="Ruytinx J."/>
            <person name="Liao H.L."/>
            <person name="Branco S."/>
            <person name="Kuo A."/>
            <person name="LaButti K."/>
            <person name="Lipzen A."/>
            <person name="Andreopoulos W."/>
            <person name="Pangilinan J."/>
            <person name="Riley R."/>
            <person name="Hundley H."/>
            <person name="Na H."/>
            <person name="Barry K."/>
            <person name="Grigoriev I.V."/>
            <person name="Stajich J.E."/>
            <person name="Kennedy P.G."/>
        </authorList>
    </citation>
    <scope>NUCLEOTIDE SEQUENCE</scope>
    <source>
        <strain evidence="2">S12</strain>
    </source>
</reference>
<dbReference type="Proteomes" id="UP000719766">
    <property type="component" value="Unassembled WGS sequence"/>
</dbReference>
<sequence length="547" mass="61852">MHRCLRLTEILEIIFCLVLDVRFIDPSFDCYQLLQPAILPFPNTKGRHSVLNLALTCRAFRDPALNVLHSYIGDIWPLSKSVPGQLPKPSWVHIPEQFRPSILRATCVQIFFNQNLQHHDSAYALLLESASKDAPLFPQLRSLGWFDPRVETIPALNLLLPTVHTLALDITNDQFRKAVFQNLRTTSLHLKSLEFIAMVHTGLIIPELESFLSSYSESLTEISIRFFRKDVPNVLLEAIAVWPRLQYLTLDIGFNSMPLRAPQPFQALTHLHMSCVTLRLFSSLLHSIFGTDSGTSGCPNLKKIYNIAHTCGPNATGIWSELFTILTRTKLEHISIIESCSNSQPEPCYTGPTFFELRPFLASRTTLVNIKTLLIFPAHYGSITLTDADVHTLARACPHLYSVSLGNHNSPVSLGALGYIVRRCRELCEISLRVDARLDALGTIPLDDDEQMYLQPNRRLRMLAIGGSPIACVGPLNPPTAPDLMMSIPRFLHMIAPRLAKLEISLESRLGWTYRRYSLREMKKMDDIQRWKKVGRVLLELTQGDTD</sequence>
<comment type="caution">
    <text evidence="2">The sequence shown here is derived from an EMBL/GenBank/DDBJ whole genome shotgun (WGS) entry which is preliminary data.</text>
</comment>
<dbReference type="RefSeq" id="XP_041163832.1">
    <property type="nucleotide sequence ID" value="XM_041299303.1"/>
</dbReference>
<dbReference type="Gene3D" id="3.80.10.10">
    <property type="entry name" value="Ribonuclease Inhibitor"/>
    <property type="match status" value="1"/>
</dbReference>
<protein>
    <recommendedName>
        <fullName evidence="4">F-box domain-containing protein</fullName>
    </recommendedName>
</protein>
<evidence type="ECO:0000313" key="2">
    <source>
        <dbReference type="EMBL" id="KAG1799433.1"/>
    </source>
</evidence>
<evidence type="ECO:0000313" key="3">
    <source>
        <dbReference type="Proteomes" id="UP000719766"/>
    </source>
</evidence>
<gene>
    <name evidence="2" type="ORF">HD556DRAFT_128245</name>
</gene>